<dbReference type="STRING" id="34508.A0A4U8UI02"/>
<comment type="subcellular location">
    <subcellularLocation>
        <location evidence="1">Membrane</location>
        <topology evidence="1">Multi-pass membrane protein</topology>
    </subcellularLocation>
</comment>
<feature type="transmembrane region" description="Helical" evidence="5">
    <location>
        <begin position="107"/>
        <end position="135"/>
    </location>
</feature>
<dbReference type="EMBL" id="CM016762">
    <property type="protein sequence ID" value="TMS32169.1"/>
    <property type="molecule type" value="Genomic_DNA"/>
</dbReference>
<evidence type="ECO:0000256" key="5">
    <source>
        <dbReference type="SAM" id="Phobius"/>
    </source>
</evidence>
<feature type="transmembrane region" description="Helical" evidence="5">
    <location>
        <begin position="49"/>
        <end position="69"/>
    </location>
</feature>
<evidence type="ECO:0000256" key="3">
    <source>
        <dbReference type="ARBA" id="ARBA00022989"/>
    </source>
</evidence>
<evidence type="ECO:0000313" key="6">
    <source>
        <dbReference type="EMBL" id="TMS32169.1"/>
    </source>
</evidence>
<reference evidence="6 7" key="2">
    <citation type="journal article" date="2019" name="G3 (Bethesda)">
        <title>Hybrid Assembly of the Genome of the Entomopathogenic Nematode Steinernema carpocapsae Identifies the X-Chromosome.</title>
        <authorList>
            <person name="Serra L."/>
            <person name="Macchietto M."/>
            <person name="Macias-Munoz A."/>
            <person name="McGill C.J."/>
            <person name="Rodriguez I.M."/>
            <person name="Rodriguez B."/>
            <person name="Murad R."/>
            <person name="Mortazavi A."/>
        </authorList>
    </citation>
    <scope>NUCLEOTIDE SEQUENCE [LARGE SCALE GENOMIC DNA]</scope>
    <source>
        <strain evidence="6 7">ALL</strain>
    </source>
</reference>
<evidence type="ECO:0000256" key="2">
    <source>
        <dbReference type="ARBA" id="ARBA00022692"/>
    </source>
</evidence>
<gene>
    <name evidence="6" type="ORF">L596_000048</name>
</gene>
<dbReference type="GO" id="GO:1905515">
    <property type="term" value="P:non-motile cilium assembly"/>
    <property type="evidence" value="ECO:0007669"/>
    <property type="project" value="TreeGrafter"/>
</dbReference>
<dbReference type="GO" id="GO:0035869">
    <property type="term" value="C:ciliary transition zone"/>
    <property type="evidence" value="ECO:0007669"/>
    <property type="project" value="TreeGrafter"/>
</dbReference>
<dbReference type="OrthoDB" id="262535at2759"/>
<protein>
    <recommendedName>
        <fullName evidence="8">Transmembrane protein 216</fullName>
    </recommendedName>
</protein>
<evidence type="ECO:0000256" key="4">
    <source>
        <dbReference type="ARBA" id="ARBA00023136"/>
    </source>
</evidence>
<comment type="caution">
    <text evidence="6">The sequence shown here is derived from an EMBL/GenBank/DDBJ whole genome shotgun (WGS) entry which is preliminary data.</text>
</comment>
<dbReference type="InterPro" id="IPR019184">
    <property type="entry name" value="Uncharacterised_TM-17"/>
</dbReference>
<proteinExistence type="predicted"/>
<feature type="transmembrane region" description="Helical" evidence="5">
    <location>
        <begin position="81"/>
        <end position="101"/>
    </location>
</feature>
<dbReference type="Pfam" id="PF09799">
    <property type="entry name" value="Transmemb_17"/>
    <property type="match status" value="1"/>
</dbReference>
<reference evidence="6 7" key="1">
    <citation type="journal article" date="2015" name="Genome Biol.">
        <title>Comparative genomics of Steinernema reveals deeply conserved gene regulatory networks.</title>
        <authorList>
            <person name="Dillman A.R."/>
            <person name="Macchietto M."/>
            <person name="Porter C.F."/>
            <person name="Rogers A."/>
            <person name="Williams B."/>
            <person name="Antoshechkin I."/>
            <person name="Lee M.M."/>
            <person name="Goodwin Z."/>
            <person name="Lu X."/>
            <person name="Lewis E.E."/>
            <person name="Goodrich-Blair H."/>
            <person name="Stock S.P."/>
            <person name="Adams B.J."/>
            <person name="Sternberg P.W."/>
            <person name="Mortazavi A."/>
        </authorList>
    </citation>
    <scope>NUCLEOTIDE SEQUENCE [LARGE SCALE GENOMIC DNA]</scope>
    <source>
        <strain evidence="6 7">ALL</strain>
    </source>
</reference>
<dbReference type="AlphaFoldDB" id="A0A4U8UI02"/>
<accession>A0A4U8UI02</accession>
<keyword evidence="7" id="KW-1185">Reference proteome</keyword>
<dbReference type="EMBL" id="AZBU02000001">
    <property type="protein sequence ID" value="TMS32169.1"/>
    <property type="molecule type" value="Genomic_DNA"/>
</dbReference>
<dbReference type="GO" id="GO:0016020">
    <property type="term" value="C:membrane"/>
    <property type="evidence" value="ECO:0007669"/>
    <property type="project" value="UniProtKB-SubCell"/>
</dbReference>
<sequence>MMQRSPMQSSLVLQLLLWANRFFSVAFFLVVGCLFVYKVYTGPYSKSVAWTDAWLLILFIPIELCRILWAERGNKTEAPGFLSFSLLLSFAVLALCVYLSAFQSYVLLLEFVFICIEALFVILESLISLAAIATFSR</sequence>
<name>A0A4U8UI02_STECR</name>
<dbReference type="PANTHER" id="PTHR13531">
    <property type="entry name" value="GEO07735P1-RELATED-RELATED"/>
    <property type="match status" value="1"/>
</dbReference>
<keyword evidence="4 5" id="KW-0472">Membrane</keyword>
<dbReference type="Proteomes" id="UP000298663">
    <property type="component" value="Chromosome X"/>
</dbReference>
<evidence type="ECO:0008006" key="8">
    <source>
        <dbReference type="Google" id="ProtNLM"/>
    </source>
</evidence>
<keyword evidence="2 5" id="KW-0812">Transmembrane</keyword>
<dbReference type="PANTHER" id="PTHR13531:SF0">
    <property type="entry name" value="GEO07735P1-RELATED"/>
    <property type="match status" value="1"/>
</dbReference>
<organism evidence="6 7">
    <name type="scientific">Steinernema carpocapsae</name>
    <name type="common">Entomopathogenic nematode</name>
    <dbReference type="NCBI Taxonomy" id="34508"/>
    <lineage>
        <taxon>Eukaryota</taxon>
        <taxon>Metazoa</taxon>
        <taxon>Ecdysozoa</taxon>
        <taxon>Nematoda</taxon>
        <taxon>Chromadorea</taxon>
        <taxon>Rhabditida</taxon>
        <taxon>Tylenchina</taxon>
        <taxon>Panagrolaimomorpha</taxon>
        <taxon>Strongyloidoidea</taxon>
        <taxon>Steinernematidae</taxon>
        <taxon>Steinernema</taxon>
    </lineage>
</organism>
<dbReference type="PROSITE" id="PS51257">
    <property type="entry name" value="PROKAR_LIPOPROTEIN"/>
    <property type="match status" value="1"/>
</dbReference>
<keyword evidence="3 5" id="KW-1133">Transmembrane helix</keyword>
<evidence type="ECO:0000256" key="1">
    <source>
        <dbReference type="ARBA" id="ARBA00004141"/>
    </source>
</evidence>
<feature type="transmembrane region" description="Helical" evidence="5">
    <location>
        <begin position="12"/>
        <end position="37"/>
    </location>
</feature>
<evidence type="ECO:0000313" key="7">
    <source>
        <dbReference type="Proteomes" id="UP000298663"/>
    </source>
</evidence>